<feature type="domain" description="SLH" evidence="3">
    <location>
        <begin position="537"/>
        <end position="600"/>
    </location>
</feature>
<feature type="region of interest" description="Disordered" evidence="1">
    <location>
        <begin position="242"/>
        <end position="282"/>
    </location>
</feature>
<feature type="chain" id="PRO_5003186530" evidence="2">
    <location>
        <begin position="25"/>
        <end position="664"/>
    </location>
</feature>
<protein>
    <submittedName>
        <fullName evidence="4">S-layer domain protein</fullName>
    </submittedName>
</protein>
<dbReference type="EMBL" id="CP002219">
    <property type="protein sequence ID" value="ADQ05835.1"/>
    <property type="molecule type" value="Genomic_DNA"/>
</dbReference>
<evidence type="ECO:0000256" key="2">
    <source>
        <dbReference type="SAM" id="SignalP"/>
    </source>
</evidence>
<dbReference type="Pfam" id="PF00395">
    <property type="entry name" value="SLH"/>
    <property type="match status" value="3"/>
</dbReference>
<feature type="domain" description="SLH" evidence="3">
    <location>
        <begin position="478"/>
        <end position="536"/>
    </location>
</feature>
<keyword evidence="5" id="KW-1185">Reference proteome</keyword>
<evidence type="ECO:0000259" key="3">
    <source>
        <dbReference type="PROSITE" id="PS51272"/>
    </source>
</evidence>
<dbReference type="eggNOG" id="COG4733">
    <property type="taxonomic scope" value="Bacteria"/>
</dbReference>
<evidence type="ECO:0000313" key="5">
    <source>
        <dbReference type="Proteomes" id="UP000006890"/>
    </source>
</evidence>
<accession>E4Q9G4</accession>
<feature type="compositionally biased region" description="Low complexity" evidence="1">
    <location>
        <begin position="243"/>
        <end position="266"/>
    </location>
</feature>
<organism evidence="4 5">
    <name type="scientific">Caldicellulosiruptor hydrothermalis (strain DSM 18901 / VKM B-2411 / 108)</name>
    <dbReference type="NCBI Taxonomy" id="632292"/>
    <lineage>
        <taxon>Bacteria</taxon>
        <taxon>Bacillati</taxon>
        <taxon>Bacillota</taxon>
        <taxon>Bacillota incertae sedis</taxon>
        <taxon>Caldicellulosiruptorales</taxon>
        <taxon>Caldicellulosiruptoraceae</taxon>
        <taxon>Caldicellulosiruptor</taxon>
    </lineage>
</organism>
<dbReference type="PROSITE" id="PS51272">
    <property type="entry name" value="SLH"/>
    <property type="match status" value="3"/>
</dbReference>
<dbReference type="RefSeq" id="WP_013402048.1">
    <property type="nucleotide sequence ID" value="NC_014652.1"/>
</dbReference>
<dbReference type="STRING" id="632292.Calhy_0073"/>
<dbReference type="Proteomes" id="UP000006890">
    <property type="component" value="Chromosome"/>
</dbReference>
<sequence length="664" mass="73608">MIKKLCSLILIMVFLFSSFPVAFADIRVETPYMEYQGDTLKFYSTVESDIYGELSIGDEVLVSVYAIKEDGNSILLGQGKIVILDVYQDQTDGKVYYNGSNYNLIETSIPVSSALLTNSSKIKFYTATLNKITNTSNSSYSIFALPPIILPNPASVDKTALGNADLELSMYLPTSVQISKIVKAATQTELKKDIDYVVSNNKLYFKNTYVKNLSLGQNEFEIYDNFGNITILKINVTESAHVPSNQQGSTPSQSSGSAATNAGSNQQGSFQQQPAEDRSKLESPIQLSVDENLNTANATVDKDTISKLLLSQKVEETKKLVLDVKAQENISTYNMNLPKDTLQVLSDKVESLKITTPVCSLELNKTLLQDIKDKEVSVKVSNKTENIAESVKQILGQKPIVSVQITAGDAKLESLGKSAVKLEIPYKPSAIEKENTHKLVGVRIDGDNIVTLKQSFYSAQDGHFVIFTDHLSDFSLLYRDVSFDDAFYSYAKKQIEFLATRDVIKGVGKNKFMPKNNITRADFVTLIVRAFGLEARVDSNFDDVLPSDYYYQTVGIAKKLGIVNGVGNNKFEPKKNITREDVMCILARTLKVLGLLITNVEPEKVLGKFNDAEQISSYAKDAIAQLVNAQIVSGYNNMLSPKRNLTREESAVLLYNIYQNILLR</sequence>
<name>E4Q9G4_CALH1</name>
<dbReference type="InterPro" id="IPR013783">
    <property type="entry name" value="Ig-like_fold"/>
</dbReference>
<dbReference type="HOGENOM" id="CLU_413164_0_0_9"/>
<dbReference type="Gene3D" id="2.60.40.10">
    <property type="entry name" value="Immunoglobulins"/>
    <property type="match status" value="1"/>
</dbReference>
<gene>
    <name evidence="4" type="ordered locus">Calhy_0073</name>
</gene>
<evidence type="ECO:0000313" key="4">
    <source>
        <dbReference type="EMBL" id="ADQ05835.1"/>
    </source>
</evidence>
<dbReference type="InterPro" id="IPR001119">
    <property type="entry name" value="SLH_dom"/>
</dbReference>
<dbReference type="OrthoDB" id="2611444at2"/>
<feature type="domain" description="SLH" evidence="3">
    <location>
        <begin position="606"/>
        <end position="664"/>
    </location>
</feature>
<keyword evidence="2" id="KW-0732">Signal</keyword>
<dbReference type="KEGG" id="chd:Calhy_0073"/>
<proteinExistence type="predicted"/>
<reference key="1">
    <citation type="submission" date="2010-09" db="EMBL/GenBank/DDBJ databases">
        <title>Complete sequence of Caldicellulosiruptor hydrothermalis 108.</title>
        <authorList>
            <consortium name="US DOE Joint Genome Institute"/>
            <person name="Lucas S."/>
            <person name="Copeland A."/>
            <person name="Lapidus A."/>
            <person name="Cheng J.-F."/>
            <person name="Bruce D."/>
            <person name="Goodwin L."/>
            <person name="Pitluck S."/>
            <person name="Davenport K."/>
            <person name="Detter J.C."/>
            <person name="Han C."/>
            <person name="Tapia R."/>
            <person name="Land M."/>
            <person name="Hauser L."/>
            <person name="Chang Y.-J."/>
            <person name="Jeffries C."/>
            <person name="Kyrpides N."/>
            <person name="Ivanova N."/>
            <person name="Mikhailova N."/>
            <person name="Blumer-Schuette S.E."/>
            <person name="Kelly R.M."/>
            <person name="Woyke T."/>
        </authorList>
    </citation>
    <scope>NUCLEOTIDE SEQUENCE</scope>
    <source>
        <strain>108</strain>
    </source>
</reference>
<dbReference type="AlphaFoldDB" id="E4Q9G4"/>
<reference evidence="4 5" key="2">
    <citation type="journal article" date="2011" name="J. Bacteriol.">
        <title>Complete genome sequences for the anaerobic, extremely thermophilic plant biomass-degrading bacteria Caldicellulosiruptor hydrothermalis, Caldicellulosiruptor kristjanssonii, Caldicellulosiruptor kronotskyensis, Caldicellulosiruptor owensenis, and Caldicellulosiruptor lactoaceticus.</title>
        <authorList>
            <person name="Blumer-Schuette S.E."/>
            <person name="Ozdemir I."/>
            <person name="Mistry D."/>
            <person name="Lucas S."/>
            <person name="Lapidus A."/>
            <person name="Cheng J.F."/>
            <person name="Goodwin L.A."/>
            <person name="Pitluck S."/>
            <person name="Land M.L."/>
            <person name="Hauser L.J."/>
            <person name="Woyke T."/>
            <person name="Mikhailova N."/>
            <person name="Pati A."/>
            <person name="Kyrpides N.C."/>
            <person name="Ivanova N."/>
            <person name="Detter J.C."/>
            <person name="Walston-Davenport K."/>
            <person name="Han S."/>
            <person name="Adams M.W."/>
            <person name="Kelly R.M."/>
        </authorList>
    </citation>
    <scope>NUCLEOTIDE SEQUENCE [LARGE SCALE GENOMIC DNA]</scope>
    <source>
        <strain evidence="5">DSM 18901 / VKM B-2411 / 108</strain>
    </source>
</reference>
<evidence type="ECO:0000256" key="1">
    <source>
        <dbReference type="SAM" id="MobiDB-lite"/>
    </source>
</evidence>
<feature type="signal peptide" evidence="2">
    <location>
        <begin position="1"/>
        <end position="24"/>
    </location>
</feature>